<gene>
    <name evidence="2" type="ORF">B0T16DRAFT_386475</name>
</gene>
<reference evidence="2" key="1">
    <citation type="submission" date="2023-06" db="EMBL/GenBank/DDBJ databases">
        <title>Genome-scale phylogeny and comparative genomics of the fungal order Sordariales.</title>
        <authorList>
            <consortium name="Lawrence Berkeley National Laboratory"/>
            <person name="Hensen N."/>
            <person name="Bonometti L."/>
            <person name="Westerberg I."/>
            <person name="Brannstrom I.O."/>
            <person name="Guillou S."/>
            <person name="Cros-Aarteil S."/>
            <person name="Calhoun S."/>
            <person name="Haridas S."/>
            <person name="Kuo A."/>
            <person name="Mondo S."/>
            <person name="Pangilinan J."/>
            <person name="Riley R."/>
            <person name="Labutti K."/>
            <person name="Andreopoulos B."/>
            <person name="Lipzen A."/>
            <person name="Chen C."/>
            <person name="Yanf M."/>
            <person name="Daum C."/>
            <person name="Ng V."/>
            <person name="Clum A."/>
            <person name="Steindorff A."/>
            <person name="Ohm R."/>
            <person name="Martin F."/>
            <person name="Silar P."/>
            <person name="Natvig D."/>
            <person name="Lalanne C."/>
            <person name="Gautier V."/>
            <person name="Ament-Velasquez S.L."/>
            <person name="Kruys A."/>
            <person name="Hutchinson M.I."/>
            <person name="Powell A.J."/>
            <person name="Barry K."/>
            <person name="Miller A.N."/>
            <person name="Grigoriev I.V."/>
            <person name="Debuchy R."/>
            <person name="Gladieux P."/>
            <person name="Thoren M.H."/>
            <person name="Johannesson H."/>
        </authorList>
    </citation>
    <scope>NUCLEOTIDE SEQUENCE</scope>
    <source>
        <strain evidence="2">SMH2532-1</strain>
    </source>
</reference>
<feature type="chain" id="PRO_5041413857" evidence="1">
    <location>
        <begin position="27"/>
        <end position="168"/>
    </location>
</feature>
<name>A0AA39YSZ0_9PEZI</name>
<accession>A0AA39YSZ0</accession>
<protein>
    <submittedName>
        <fullName evidence="2">Uncharacterized protein</fullName>
    </submittedName>
</protein>
<evidence type="ECO:0000256" key="1">
    <source>
        <dbReference type="SAM" id="SignalP"/>
    </source>
</evidence>
<organism evidence="2 3">
    <name type="scientific">Cercophora newfieldiana</name>
    <dbReference type="NCBI Taxonomy" id="92897"/>
    <lineage>
        <taxon>Eukaryota</taxon>
        <taxon>Fungi</taxon>
        <taxon>Dikarya</taxon>
        <taxon>Ascomycota</taxon>
        <taxon>Pezizomycotina</taxon>
        <taxon>Sordariomycetes</taxon>
        <taxon>Sordariomycetidae</taxon>
        <taxon>Sordariales</taxon>
        <taxon>Lasiosphaeriaceae</taxon>
        <taxon>Cercophora</taxon>
    </lineage>
</organism>
<evidence type="ECO:0000313" key="3">
    <source>
        <dbReference type="Proteomes" id="UP001174936"/>
    </source>
</evidence>
<keyword evidence="1" id="KW-0732">Signal</keyword>
<proteinExistence type="predicted"/>
<dbReference type="EMBL" id="JAULSV010000001">
    <property type="protein sequence ID" value="KAK0658044.1"/>
    <property type="molecule type" value="Genomic_DNA"/>
</dbReference>
<dbReference type="Proteomes" id="UP001174936">
    <property type="component" value="Unassembled WGS sequence"/>
</dbReference>
<dbReference type="AlphaFoldDB" id="A0AA39YSZ0"/>
<evidence type="ECO:0000313" key="2">
    <source>
        <dbReference type="EMBL" id="KAK0658044.1"/>
    </source>
</evidence>
<sequence>MSMTLPWHFRALWLVALCVLAVPGWGATVQPRQRGIIRCNCSTSKPEKDAKVKGLCDLADGTRKAMYGDGVWALCLTTDKQKATSVFTDDNCVANFGSGYKADCQANGKIPGGANKPSMVPTYHGCPVEADSCCDAISKLNATGMFDISGEECCAFVQKFCRMVPLKD</sequence>
<feature type="signal peptide" evidence="1">
    <location>
        <begin position="1"/>
        <end position="26"/>
    </location>
</feature>
<keyword evidence="3" id="KW-1185">Reference proteome</keyword>
<comment type="caution">
    <text evidence="2">The sequence shown here is derived from an EMBL/GenBank/DDBJ whole genome shotgun (WGS) entry which is preliminary data.</text>
</comment>